<dbReference type="EMBL" id="CBMG010003064">
    <property type="protein sequence ID" value="CEG03892.1"/>
    <property type="molecule type" value="Genomic_DNA"/>
</dbReference>
<protein>
    <submittedName>
        <fullName evidence="2">WGS project CBMG000000000 data, contig CS5907-c003080</fullName>
    </submittedName>
</protein>
<feature type="compositionally biased region" description="Basic and acidic residues" evidence="1">
    <location>
        <begin position="16"/>
        <end position="29"/>
    </location>
</feature>
<dbReference type="AlphaFoldDB" id="A0A090MG53"/>
<name>A0A090MG53_9HYPO</name>
<gene>
    <name evidence="2" type="ORF">BN851_0131490</name>
</gene>
<evidence type="ECO:0000313" key="2">
    <source>
        <dbReference type="EMBL" id="CEG03892.1"/>
    </source>
</evidence>
<feature type="region of interest" description="Disordered" evidence="1">
    <location>
        <begin position="1"/>
        <end position="35"/>
    </location>
</feature>
<accession>A0A090MG53</accession>
<reference evidence="2" key="1">
    <citation type="submission" date="2013-05" db="EMBL/GenBank/DDBJ databases">
        <title>Draft genome sequences of six wheat associated Fusarium spp. isolates.</title>
        <authorList>
            <person name="Moolhuijzen P.M."/>
            <person name="Manners J.M."/>
            <person name="Wilcox S."/>
            <person name="Bellgard M.I."/>
            <person name="Gardiner D.M."/>
        </authorList>
    </citation>
    <scope>NUCLEOTIDE SEQUENCE</scope>
    <source>
        <strain evidence="2">CS5907</strain>
    </source>
</reference>
<sequence length="90" mass="10125">MDAAADSIVVSPGDLSPRDPSARKSDRPQRLTAKGIENLSGNVGVVMQALVREIRDEPMKQMAKAQEETKDNKRFTVLCYEYLVWNPARY</sequence>
<comment type="caution">
    <text evidence="2">The sequence shown here is derived from an EMBL/GenBank/DDBJ whole genome shotgun (WGS) entry which is preliminary data.</text>
</comment>
<proteinExistence type="predicted"/>
<evidence type="ECO:0000256" key="1">
    <source>
        <dbReference type="SAM" id="MobiDB-lite"/>
    </source>
</evidence>
<organism evidence="2">
    <name type="scientific">Fusarium acuminatum CS5907</name>
    <dbReference type="NCBI Taxonomy" id="1318461"/>
    <lineage>
        <taxon>Eukaryota</taxon>
        <taxon>Fungi</taxon>
        <taxon>Dikarya</taxon>
        <taxon>Ascomycota</taxon>
        <taxon>Pezizomycotina</taxon>
        <taxon>Sordariomycetes</taxon>
        <taxon>Hypocreomycetidae</taxon>
        <taxon>Hypocreales</taxon>
        <taxon>Nectriaceae</taxon>
        <taxon>Fusarium</taxon>
        <taxon>Fusarium tricinctum species complex</taxon>
    </lineage>
</organism>